<proteinExistence type="predicted"/>
<gene>
    <name evidence="3" type="ORF">INT43_000731</name>
</gene>
<name>A0A8H7Q2P5_MORIS</name>
<feature type="transmembrane region" description="Helical" evidence="2">
    <location>
        <begin position="170"/>
        <end position="192"/>
    </location>
</feature>
<feature type="compositionally biased region" description="Low complexity" evidence="1">
    <location>
        <begin position="104"/>
        <end position="121"/>
    </location>
</feature>
<dbReference type="AlphaFoldDB" id="A0A8H7Q2P5"/>
<evidence type="ECO:0000313" key="4">
    <source>
        <dbReference type="Proteomes" id="UP000654370"/>
    </source>
</evidence>
<keyword evidence="2" id="KW-0472">Membrane</keyword>
<sequence length="221" mass="23375">MNSPSPYYQPGGYGSSFDTFGNDYWTKIAWGAVFGLFILWGLSWFMRHAFGQADEPGLQTGAGPYGNKGVHRGGVDPEIQQTGAGVPGTTAAGTTGTGVGGLGTNTAGTTTAGTTTGDTAYTTQPGRLGGGGLFDVYTRTHRTSEVLRDLLLMLLTVMVLNTVARGITRAAAIIAWIFFAFAVLFAIFEGAYAHRFGRLFYSIIFFGLALAIGACAFRYGF</sequence>
<feature type="transmembrane region" description="Helical" evidence="2">
    <location>
        <begin position="28"/>
        <end position="46"/>
    </location>
</feature>
<reference evidence="3" key="1">
    <citation type="submission" date="2020-12" db="EMBL/GenBank/DDBJ databases">
        <title>Metabolic potential, ecology and presence of endohyphal bacteria is reflected in genomic diversity of Mucoromycotina.</title>
        <authorList>
            <person name="Muszewska A."/>
            <person name="Okrasinska A."/>
            <person name="Steczkiewicz K."/>
            <person name="Drgas O."/>
            <person name="Orlowska M."/>
            <person name="Perlinska-Lenart U."/>
            <person name="Aleksandrzak-Piekarczyk T."/>
            <person name="Szatraj K."/>
            <person name="Zielenkiewicz U."/>
            <person name="Pilsyk S."/>
            <person name="Malc E."/>
            <person name="Mieczkowski P."/>
            <person name="Kruszewska J.S."/>
            <person name="Biernat P."/>
            <person name="Pawlowska J."/>
        </authorList>
    </citation>
    <scope>NUCLEOTIDE SEQUENCE</scope>
    <source>
        <strain evidence="3">WA0000067209</strain>
    </source>
</reference>
<dbReference type="OrthoDB" id="2434830at2759"/>
<protein>
    <submittedName>
        <fullName evidence="3">Uncharacterized protein</fullName>
    </submittedName>
</protein>
<dbReference type="EMBL" id="JAEPQZ010000002">
    <property type="protein sequence ID" value="KAG2184818.1"/>
    <property type="molecule type" value="Genomic_DNA"/>
</dbReference>
<feature type="transmembrane region" description="Helical" evidence="2">
    <location>
        <begin position="199"/>
        <end position="219"/>
    </location>
</feature>
<dbReference type="Proteomes" id="UP000654370">
    <property type="component" value="Unassembled WGS sequence"/>
</dbReference>
<evidence type="ECO:0000256" key="1">
    <source>
        <dbReference type="SAM" id="MobiDB-lite"/>
    </source>
</evidence>
<evidence type="ECO:0000313" key="3">
    <source>
        <dbReference type="EMBL" id="KAG2184818.1"/>
    </source>
</evidence>
<evidence type="ECO:0000256" key="2">
    <source>
        <dbReference type="SAM" id="Phobius"/>
    </source>
</evidence>
<comment type="caution">
    <text evidence="3">The sequence shown here is derived from an EMBL/GenBank/DDBJ whole genome shotgun (WGS) entry which is preliminary data.</text>
</comment>
<keyword evidence="2" id="KW-0812">Transmembrane</keyword>
<organism evidence="3 4">
    <name type="scientific">Mortierella isabellina</name>
    <name type="common">Filamentous fungus</name>
    <name type="synonym">Umbelopsis isabellina</name>
    <dbReference type="NCBI Taxonomy" id="91625"/>
    <lineage>
        <taxon>Eukaryota</taxon>
        <taxon>Fungi</taxon>
        <taxon>Fungi incertae sedis</taxon>
        <taxon>Mucoromycota</taxon>
        <taxon>Mucoromycotina</taxon>
        <taxon>Umbelopsidomycetes</taxon>
        <taxon>Umbelopsidales</taxon>
        <taxon>Umbelopsidaceae</taxon>
        <taxon>Umbelopsis</taxon>
    </lineage>
</organism>
<keyword evidence="4" id="KW-1185">Reference proteome</keyword>
<keyword evidence="2" id="KW-1133">Transmembrane helix</keyword>
<feature type="region of interest" description="Disordered" evidence="1">
    <location>
        <begin position="94"/>
        <end position="121"/>
    </location>
</feature>
<accession>A0A8H7Q2P5</accession>